<dbReference type="PROSITE" id="PS51318">
    <property type="entry name" value="TAT"/>
    <property type="match status" value="1"/>
</dbReference>
<reference evidence="5" key="2">
    <citation type="journal article" date="2012" name="PLoS ONE">
        <title>A Deeply Branching Thermophilic Bacterium with an Ancient Acetyl-CoA Pathway Dominates a Subsurface Ecosystem.</title>
        <authorList>
            <person name="Takami H."/>
            <person name="Noguchi H."/>
            <person name="Takaki Y."/>
            <person name="Uchiyama I."/>
            <person name="Toyoda A."/>
            <person name="Nishi S."/>
            <person name="Chee G.-J."/>
            <person name="Arai W."/>
            <person name="Nunoura T."/>
            <person name="Itoh T."/>
            <person name="Hattori M."/>
            <person name="Takai K."/>
        </authorList>
    </citation>
    <scope>NUCLEOTIDE SEQUENCE</scope>
</reference>
<gene>
    <name evidence="4" type="ORF">HGMM_F35B12C29</name>
    <name evidence="5" type="ORF">HGMM_F54G04C18</name>
</gene>
<comment type="similarity">
    <text evidence="1">Belongs to the leucine-binding protein family.</text>
</comment>
<dbReference type="CDD" id="cd06345">
    <property type="entry name" value="PBP1_ABC_ligand_binding-like"/>
    <property type="match status" value="1"/>
</dbReference>
<dbReference type="EMBL" id="AP011795">
    <property type="protein sequence ID" value="BAL58177.1"/>
    <property type="molecule type" value="Genomic_DNA"/>
</dbReference>
<feature type="domain" description="Leucine-binding protein" evidence="3">
    <location>
        <begin position="35"/>
        <end position="378"/>
    </location>
</feature>
<dbReference type="AlphaFoldDB" id="H5SPU1"/>
<name>H5SPU1_9BACT</name>
<reference evidence="5" key="1">
    <citation type="journal article" date="2005" name="Environ. Microbiol.">
        <title>Genetic and functional properties of uncultivated thermophilic crenarchaeotes from a subsurface gold mine as revealed by analysis of genome fragments.</title>
        <authorList>
            <person name="Nunoura T."/>
            <person name="Hirayama H."/>
            <person name="Takami H."/>
            <person name="Oida H."/>
            <person name="Nishi S."/>
            <person name="Shimamura S."/>
            <person name="Suzuki Y."/>
            <person name="Inagaki F."/>
            <person name="Takai K."/>
            <person name="Nealson K.H."/>
            <person name="Horikoshi K."/>
        </authorList>
    </citation>
    <scope>NUCLEOTIDE SEQUENCE</scope>
</reference>
<sequence>MLERMSRRAFLKALGIGASIATLGRTLGWGQPAPVKVGLIGPINLLDVGRAMVRGAQLALDEINGLVSEGKLPPPKLTMDGLIRDDEVLRGDVAKAAFEELSALGAVAIVGGFIDETVAAMLPSMARLKKPYLDTGSSSPEFNKLVKEKYDQYKYYFRLMINDNVMGQDIGNMAQGLMLKDMGIERVALVAESSAFGQNLARILQEQLAKAGLQLVKVFNFSLQNPDFASILQQVSDTDADAMMLVLAFDPGISLVGQAYEMKLDMPIIGINAEGQSFEYWKNTGGRVMGHVYVDVATGETPITPKTRPFYQAYVERFGDSAPSRPLFTAFTTYDALFIFKSALDRAGSTDPDRLVAELEKTDYVGTVGRIKFRDRNDPYPHEPIYDPEYVTAKWVLWGTTAKNPLDPKAQPVRVVVWPPKFRLKADPEGNPVSINDCIAKACEEYRKSVAVWKQQGKPKGGRFTAWHNWARAVAQCFTGT</sequence>
<keyword evidence="2" id="KW-0732">Signal</keyword>
<evidence type="ECO:0000313" key="4">
    <source>
        <dbReference type="EMBL" id="BAL56215.1"/>
    </source>
</evidence>
<dbReference type="InterPro" id="IPR028081">
    <property type="entry name" value="Leu-bd"/>
</dbReference>
<dbReference type="SUPFAM" id="SSF53822">
    <property type="entry name" value="Periplasmic binding protein-like I"/>
    <property type="match status" value="1"/>
</dbReference>
<dbReference type="PANTHER" id="PTHR30483">
    <property type="entry name" value="LEUCINE-SPECIFIC-BINDING PROTEIN"/>
    <property type="match status" value="1"/>
</dbReference>
<accession>H5SPU1</accession>
<evidence type="ECO:0000259" key="3">
    <source>
        <dbReference type="Pfam" id="PF13458"/>
    </source>
</evidence>
<dbReference type="InterPro" id="IPR006311">
    <property type="entry name" value="TAT_signal"/>
</dbReference>
<organism evidence="5">
    <name type="scientific">uncultured Acetothermia bacterium</name>
    <dbReference type="NCBI Taxonomy" id="236499"/>
    <lineage>
        <taxon>Bacteria</taxon>
        <taxon>Candidatus Bipolaricaulota</taxon>
        <taxon>environmental samples</taxon>
    </lineage>
</organism>
<dbReference type="Gene3D" id="3.40.50.2300">
    <property type="match status" value="2"/>
</dbReference>
<evidence type="ECO:0000256" key="2">
    <source>
        <dbReference type="ARBA" id="ARBA00022729"/>
    </source>
</evidence>
<evidence type="ECO:0000256" key="1">
    <source>
        <dbReference type="ARBA" id="ARBA00010062"/>
    </source>
</evidence>
<dbReference type="PANTHER" id="PTHR30483:SF6">
    <property type="entry name" value="PERIPLASMIC BINDING PROTEIN OF ABC TRANSPORTER FOR NATURAL AMINO ACIDS"/>
    <property type="match status" value="1"/>
</dbReference>
<protein>
    <submittedName>
        <fullName evidence="5">Branched-chain amino acid transport system substrate-binding protein</fullName>
    </submittedName>
</protein>
<dbReference type="InterPro" id="IPR051010">
    <property type="entry name" value="BCAA_transport"/>
</dbReference>
<dbReference type="EMBL" id="AP011740">
    <property type="protein sequence ID" value="BAL56215.1"/>
    <property type="molecule type" value="Genomic_DNA"/>
</dbReference>
<dbReference type="InterPro" id="IPR028082">
    <property type="entry name" value="Peripla_BP_I"/>
</dbReference>
<evidence type="ECO:0000313" key="5">
    <source>
        <dbReference type="EMBL" id="BAL58177.1"/>
    </source>
</evidence>
<dbReference type="Pfam" id="PF13458">
    <property type="entry name" value="Peripla_BP_6"/>
    <property type="match status" value="1"/>
</dbReference>
<proteinExistence type="inferred from homology"/>